<sequence>PSSPAWQNATLRNNPLVPPALQLILTPSSVKEVEKIVTFANQYRIVLHPTVSTHGFTKTLTRATPGIQINLTKFNSIRLISKETIEIGGGITAKEVIDFLFKQNLRATTPGCDCISFLGPALGGGTGTYEGIYGLIGDGLVSVDIVTAKGTFRASAKENKELFWALKGAGHNFGIVTSARVRVHPIDKKVDGNEWLDAIFSYEATPSKILQVSAPSSAVAWRRQVITTMMQVAFPISFKGTKTEKQIFELGEKGRALLRKGEKGEKLVYVNYANGDEPQEEMFGRANLERLRALKRKWDGRGVFGGYNPI</sequence>
<feature type="non-terminal residue" evidence="7">
    <location>
        <position position="1"/>
    </location>
</feature>
<dbReference type="GO" id="GO:0016491">
    <property type="term" value="F:oxidoreductase activity"/>
    <property type="evidence" value="ECO:0007669"/>
    <property type="project" value="UniProtKB-KW"/>
</dbReference>
<organism evidence="7 8">
    <name type="scientific">Ascobolus immersus RN42</name>
    <dbReference type="NCBI Taxonomy" id="1160509"/>
    <lineage>
        <taxon>Eukaryota</taxon>
        <taxon>Fungi</taxon>
        <taxon>Dikarya</taxon>
        <taxon>Ascomycota</taxon>
        <taxon>Pezizomycotina</taxon>
        <taxon>Pezizomycetes</taxon>
        <taxon>Pezizales</taxon>
        <taxon>Ascobolaceae</taxon>
        <taxon>Ascobolus</taxon>
    </lineage>
</organism>
<evidence type="ECO:0000256" key="4">
    <source>
        <dbReference type="ARBA" id="ARBA00022827"/>
    </source>
</evidence>
<evidence type="ECO:0000256" key="3">
    <source>
        <dbReference type="ARBA" id="ARBA00022630"/>
    </source>
</evidence>
<reference evidence="7 8" key="1">
    <citation type="journal article" date="2018" name="Nat. Ecol. Evol.">
        <title>Pezizomycetes genomes reveal the molecular basis of ectomycorrhizal truffle lifestyle.</title>
        <authorList>
            <person name="Murat C."/>
            <person name="Payen T."/>
            <person name="Noel B."/>
            <person name="Kuo A."/>
            <person name="Morin E."/>
            <person name="Chen J."/>
            <person name="Kohler A."/>
            <person name="Krizsan K."/>
            <person name="Balestrini R."/>
            <person name="Da Silva C."/>
            <person name="Montanini B."/>
            <person name="Hainaut M."/>
            <person name="Levati E."/>
            <person name="Barry K.W."/>
            <person name="Belfiori B."/>
            <person name="Cichocki N."/>
            <person name="Clum A."/>
            <person name="Dockter R.B."/>
            <person name="Fauchery L."/>
            <person name="Guy J."/>
            <person name="Iotti M."/>
            <person name="Le Tacon F."/>
            <person name="Lindquist E.A."/>
            <person name="Lipzen A."/>
            <person name="Malagnac F."/>
            <person name="Mello A."/>
            <person name="Molinier V."/>
            <person name="Miyauchi S."/>
            <person name="Poulain J."/>
            <person name="Riccioni C."/>
            <person name="Rubini A."/>
            <person name="Sitrit Y."/>
            <person name="Splivallo R."/>
            <person name="Traeger S."/>
            <person name="Wang M."/>
            <person name="Zifcakova L."/>
            <person name="Wipf D."/>
            <person name="Zambonelli A."/>
            <person name="Paolocci F."/>
            <person name="Nowrousian M."/>
            <person name="Ottonello S."/>
            <person name="Baldrian P."/>
            <person name="Spatafora J.W."/>
            <person name="Henrissat B."/>
            <person name="Nagy L.G."/>
            <person name="Aury J.M."/>
            <person name="Wincker P."/>
            <person name="Grigoriev I.V."/>
            <person name="Bonfante P."/>
            <person name="Martin F.M."/>
        </authorList>
    </citation>
    <scope>NUCLEOTIDE SEQUENCE [LARGE SCALE GENOMIC DNA]</scope>
    <source>
        <strain evidence="7 8">RN42</strain>
    </source>
</reference>
<dbReference type="SUPFAM" id="SSF56176">
    <property type="entry name" value="FAD-binding/transporter-associated domain-like"/>
    <property type="match status" value="1"/>
</dbReference>
<evidence type="ECO:0000256" key="2">
    <source>
        <dbReference type="ARBA" id="ARBA00005466"/>
    </source>
</evidence>
<accession>A0A3N4IGF9</accession>
<dbReference type="OrthoDB" id="415825at2759"/>
<dbReference type="Proteomes" id="UP000275078">
    <property type="component" value="Unassembled WGS sequence"/>
</dbReference>
<keyword evidence="5" id="KW-0560">Oxidoreductase</keyword>
<dbReference type="Gene3D" id="3.30.465.10">
    <property type="match status" value="1"/>
</dbReference>
<dbReference type="InterPro" id="IPR036318">
    <property type="entry name" value="FAD-bd_PCMH-like_sf"/>
</dbReference>
<feature type="non-terminal residue" evidence="7">
    <location>
        <position position="310"/>
    </location>
</feature>
<dbReference type="InterPro" id="IPR006094">
    <property type="entry name" value="Oxid_FAD_bind_N"/>
</dbReference>
<evidence type="ECO:0000259" key="6">
    <source>
        <dbReference type="PROSITE" id="PS51387"/>
    </source>
</evidence>
<evidence type="ECO:0000313" key="8">
    <source>
        <dbReference type="Proteomes" id="UP000275078"/>
    </source>
</evidence>
<dbReference type="GO" id="GO:0071949">
    <property type="term" value="F:FAD binding"/>
    <property type="evidence" value="ECO:0007669"/>
    <property type="project" value="InterPro"/>
</dbReference>
<dbReference type="AlphaFoldDB" id="A0A3N4IGF9"/>
<protein>
    <submittedName>
        <fullName evidence="7">FAD-binding domain-containing protein</fullName>
    </submittedName>
</protein>
<dbReference type="STRING" id="1160509.A0A3N4IGF9"/>
<comment type="cofactor">
    <cofactor evidence="1">
        <name>FAD</name>
        <dbReference type="ChEBI" id="CHEBI:57692"/>
    </cofactor>
</comment>
<keyword evidence="3" id="KW-0285">Flavoprotein</keyword>
<evidence type="ECO:0000256" key="5">
    <source>
        <dbReference type="ARBA" id="ARBA00023002"/>
    </source>
</evidence>
<gene>
    <name evidence="7" type="ORF">BJ508DRAFT_185626</name>
</gene>
<comment type="similarity">
    <text evidence="2">Belongs to the oxygen-dependent FAD-linked oxidoreductase family.</text>
</comment>
<dbReference type="InterPro" id="IPR016166">
    <property type="entry name" value="FAD-bd_PCMH"/>
</dbReference>
<proteinExistence type="inferred from homology"/>
<dbReference type="PROSITE" id="PS51387">
    <property type="entry name" value="FAD_PCMH"/>
    <property type="match status" value="1"/>
</dbReference>
<evidence type="ECO:0000313" key="7">
    <source>
        <dbReference type="EMBL" id="RPA83271.1"/>
    </source>
</evidence>
<dbReference type="Pfam" id="PF08031">
    <property type="entry name" value="BBE"/>
    <property type="match status" value="1"/>
</dbReference>
<dbReference type="EMBL" id="ML119666">
    <property type="protein sequence ID" value="RPA83271.1"/>
    <property type="molecule type" value="Genomic_DNA"/>
</dbReference>
<dbReference type="Pfam" id="PF01565">
    <property type="entry name" value="FAD_binding_4"/>
    <property type="match status" value="1"/>
</dbReference>
<dbReference type="PANTHER" id="PTHR42973:SF9">
    <property type="entry name" value="FAD-BINDING PCMH-TYPE DOMAIN-CONTAINING PROTEIN-RELATED"/>
    <property type="match status" value="1"/>
</dbReference>
<dbReference type="InterPro" id="IPR050416">
    <property type="entry name" value="FAD-linked_Oxidoreductase"/>
</dbReference>
<dbReference type="InterPro" id="IPR012951">
    <property type="entry name" value="BBE"/>
</dbReference>
<evidence type="ECO:0000256" key="1">
    <source>
        <dbReference type="ARBA" id="ARBA00001974"/>
    </source>
</evidence>
<feature type="domain" description="FAD-binding PCMH-type" evidence="6">
    <location>
        <begin position="16"/>
        <end position="186"/>
    </location>
</feature>
<name>A0A3N4IGF9_ASCIM</name>
<keyword evidence="8" id="KW-1185">Reference proteome</keyword>
<dbReference type="PANTHER" id="PTHR42973">
    <property type="entry name" value="BINDING OXIDOREDUCTASE, PUTATIVE (AFU_ORTHOLOGUE AFUA_1G17690)-RELATED"/>
    <property type="match status" value="1"/>
</dbReference>
<dbReference type="InterPro" id="IPR016169">
    <property type="entry name" value="FAD-bd_PCMH_sub2"/>
</dbReference>
<keyword evidence="4" id="KW-0274">FAD</keyword>